<proteinExistence type="predicted"/>
<feature type="transmembrane region" description="Helical" evidence="5">
    <location>
        <begin position="551"/>
        <end position="572"/>
    </location>
</feature>
<organism evidence="6 7">
    <name type="scientific">Atractosteus spatula</name>
    <name type="common">Alligator gar</name>
    <name type="synonym">Lepisosteus spatula</name>
    <dbReference type="NCBI Taxonomy" id="7917"/>
    <lineage>
        <taxon>Eukaryota</taxon>
        <taxon>Metazoa</taxon>
        <taxon>Chordata</taxon>
        <taxon>Craniata</taxon>
        <taxon>Vertebrata</taxon>
        <taxon>Euteleostomi</taxon>
        <taxon>Actinopterygii</taxon>
        <taxon>Neopterygii</taxon>
        <taxon>Holostei</taxon>
        <taxon>Semionotiformes</taxon>
        <taxon>Lepisosteidae</taxon>
        <taxon>Atractosteus</taxon>
    </lineage>
</organism>
<dbReference type="FunFam" id="1.20.120.1630:FF:000013">
    <property type="entry name" value="Lamin-B receptor-like Protein"/>
    <property type="match status" value="1"/>
</dbReference>
<feature type="repeat" description="WD" evidence="3">
    <location>
        <begin position="177"/>
        <end position="218"/>
    </location>
</feature>
<dbReference type="PROSITE" id="PS50082">
    <property type="entry name" value="WD_REPEATS_2"/>
    <property type="match status" value="1"/>
</dbReference>
<evidence type="ECO:0000256" key="5">
    <source>
        <dbReference type="SAM" id="Phobius"/>
    </source>
</evidence>
<dbReference type="InterPro" id="IPR001171">
    <property type="entry name" value="ERG24_DHCR-like"/>
</dbReference>
<feature type="transmembrane region" description="Helical" evidence="5">
    <location>
        <begin position="781"/>
        <end position="798"/>
    </location>
</feature>
<name>A0A8J7NS21_ATRSP</name>
<dbReference type="EMBL" id="JAAWVO010039847">
    <property type="protein sequence ID" value="MBN3318422.1"/>
    <property type="molecule type" value="Genomic_DNA"/>
</dbReference>
<dbReference type="PANTHER" id="PTHR14107">
    <property type="entry name" value="WD REPEAT PROTEIN"/>
    <property type="match status" value="1"/>
</dbReference>
<evidence type="ECO:0000256" key="1">
    <source>
        <dbReference type="ARBA" id="ARBA00022574"/>
    </source>
</evidence>
<feature type="transmembrane region" description="Helical" evidence="5">
    <location>
        <begin position="626"/>
        <end position="646"/>
    </location>
</feature>
<keyword evidence="1 3" id="KW-0853">WD repeat</keyword>
<dbReference type="Gene3D" id="2.130.10.10">
    <property type="entry name" value="YVTN repeat-like/Quinoprotein amine dehydrogenase"/>
    <property type="match status" value="2"/>
</dbReference>
<feature type="transmembrane region" description="Helical" evidence="5">
    <location>
        <begin position="687"/>
        <end position="705"/>
    </location>
</feature>
<dbReference type="Pfam" id="PF00400">
    <property type="entry name" value="WD40"/>
    <property type="match status" value="2"/>
</dbReference>
<feature type="transmembrane region" description="Helical" evidence="5">
    <location>
        <begin position="750"/>
        <end position="769"/>
    </location>
</feature>
<dbReference type="PANTHER" id="PTHR14107:SF15">
    <property type="entry name" value="DYSTROPHIA MYOTONICA WD REPEAT-CONTAINING PROTEIN"/>
    <property type="match status" value="1"/>
</dbReference>
<dbReference type="Gene3D" id="1.20.120.1630">
    <property type="match status" value="1"/>
</dbReference>
<dbReference type="InterPro" id="IPR001680">
    <property type="entry name" value="WD40_rpt"/>
</dbReference>
<keyword evidence="5" id="KW-0812">Transmembrane</keyword>
<feature type="transmembrane region" description="Helical" evidence="5">
    <location>
        <begin position="846"/>
        <end position="867"/>
    </location>
</feature>
<feature type="non-terminal residue" evidence="6">
    <location>
        <position position="909"/>
    </location>
</feature>
<feature type="compositionally biased region" description="Gly residues" evidence="4">
    <location>
        <begin position="383"/>
        <end position="393"/>
    </location>
</feature>
<evidence type="ECO:0000256" key="4">
    <source>
        <dbReference type="SAM" id="MobiDB-lite"/>
    </source>
</evidence>
<feature type="region of interest" description="Disordered" evidence="4">
    <location>
        <begin position="525"/>
        <end position="544"/>
    </location>
</feature>
<dbReference type="PROSITE" id="PS50294">
    <property type="entry name" value="WD_REPEATS_REGION"/>
    <property type="match status" value="1"/>
</dbReference>
<evidence type="ECO:0000313" key="6">
    <source>
        <dbReference type="EMBL" id="MBN3318422.1"/>
    </source>
</evidence>
<keyword evidence="5" id="KW-1133">Transmembrane helix</keyword>
<feature type="non-terminal residue" evidence="6">
    <location>
        <position position="1"/>
    </location>
</feature>
<keyword evidence="2" id="KW-0677">Repeat</keyword>
<dbReference type="InterPro" id="IPR036322">
    <property type="entry name" value="WD40_repeat_dom_sf"/>
</dbReference>
<keyword evidence="7" id="KW-1185">Reference proteome</keyword>
<evidence type="ECO:0000313" key="7">
    <source>
        <dbReference type="Proteomes" id="UP000736164"/>
    </source>
</evidence>
<evidence type="ECO:0000256" key="3">
    <source>
        <dbReference type="PROSITE-ProRule" id="PRU00221"/>
    </source>
</evidence>
<feature type="transmembrane region" description="Helical" evidence="5">
    <location>
        <begin position="717"/>
        <end position="735"/>
    </location>
</feature>
<dbReference type="AlphaFoldDB" id="A0A8J7NS21"/>
<accession>A0A8J7NS21</accession>
<dbReference type="GO" id="GO:0016126">
    <property type="term" value="P:sterol biosynthetic process"/>
    <property type="evidence" value="ECO:0007669"/>
    <property type="project" value="InterPro"/>
</dbReference>
<dbReference type="Pfam" id="PF01222">
    <property type="entry name" value="ERG4_ERG24"/>
    <property type="match status" value="1"/>
</dbReference>
<feature type="region of interest" description="Disordered" evidence="4">
    <location>
        <begin position="408"/>
        <end position="448"/>
    </location>
</feature>
<feature type="region of interest" description="Disordered" evidence="4">
    <location>
        <begin position="322"/>
        <end position="394"/>
    </location>
</feature>
<dbReference type="GO" id="GO:0016628">
    <property type="term" value="F:oxidoreductase activity, acting on the CH-CH group of donors, NAD or NADP as acceptor"/>
    <property type="evidence" value="ECO:0007669"/>
    <property type="project" value="InterPro"/>
</dbReference>
<comment type="caution">
    <text evidence="6">The sequence shown here is derived from an EMBL/GenBank/DDBJ whole genome shotgun (WGS) entry which is preliminary data.</text>
</comment>
<reference evidence="6" key="1">
    <citation type="journal article" date="2021" name="Cell">
        <title>Tracing the genetic footprints of vertebrate landing in non-teleost ray-finned fishes.</title>
        <authorList>
            <person name="Bi X."/>
            <person name="Wang K."/>
            <person name="Yang L."/>
            <person name="Pan H."/>
            <person name="Jiang H."/>
            <person name="Wei Q."/>
            <person name="Fang M."/>
            <person name="Yu H."/>
            <person name="Zhu C."/>
            <person name="Cai Y."/>
            <person name="He Y."/>
            <person name="Gan X."/>
            <person name="Zeng H."/>
            <person name="Yu D."/>
            <person name="Zhu Y."/>
            <person name="Jiang H."/>
            <person name="Qiu Q."/>
            <person name="Yang H."/>
            <person name="Zhang Y.E."/>
            <person name="Wang W."/>
            <person name="Zhu M."/>
            <person name="He S."/>
            <person name="Zhang G."/>
        </authorList>
    </citation>
    <scope>NUCLEOTIDE SEQUENCE</scope>
    <source>
        <strain evidence="6">Allg_001</strain>
    </source>
</reference>
<sequence length="909" mass="99489">MAGDGGALKDINEIKSQFRTREGFYKLLTLSDSQQRGGLPRGPSAGSAAEPVPISSLKVDKRQLLIDKSKVTCLKWLPKSENLFLASHASGHLYLYNVEHPCGTAAPQYSLLRQGDGFTVCACKAKAPRNPLLRWTVGEGGLNEFAFSPDGGHLACVGQDGCLRVFHFDSMELQGVMKSYFGGLLCVSWSPDGKYLATGGEDDLVTVWSFAEGRVIARGHGHKSWVNVVAFDPFTTSLEEGERGELSGSEEDVQEAVHFGRVRTSSTLSRLSRHSSKGGGPSVTYRFGSVGQDTQFCLWDLTEDVLYPRLPLSRARTLTNTFNSVIPPSASGGSNLGGGGNSDAPAGHGHHHPPPLPRSLSRSNSLPHPAVTNASKSPASSDVGGGSGGGAGGAPFSIGRFATLSLQERKSDKSGGGSGGSSSSSSGGGEKEHKRYHSLGNISKSNDKINVVPRSQRLDAAKVLGTTLCPRMNEVPLLEPLVCKKIAHERLTVLMFMDDCIITACQEGLICTWARPGKAINETVVHRKRKDDSPEEIGNGNTSSDRKVHCVWNNIHVALVCLLLSVFVMWLLDKCLPPSEPWRLFGSEAEGLWDWGALGLVVAFTALQGALYHIPFGKGSLVSSRILQIVNACTALSLVISVGLHLRSFGIPPEELVDYGDKSSFLQEFALGREANPRLGQIDLKQFAMVRIGFIGWAVVDLSYLLTDIERKETPSLSLLLVVTFQLIYILDFLIDEVSVLPTKEYTEDGIGFIMIHGEYMWIPFFNSLPAYYLHLYCRSFPFKLINGCFGFLVYYLSNDQKDGFRRNPDDHAYAHLETIPTHTGQKLLASGWFGWVRHPNYLGDIVLTLAWCLPCGFSSLVPYLPALHCFSLLWRRAAEIEEECHLKYGGAWEEYCRRVPHKLIPHVH</sequence>
<evidence type="ECO:0000256" key="2">
    <source>
        <dbReference type="ARBA" id="ARBA00022737"/>
    </source>
</evidence>
<dbReference type="SUPFAM" id="SSF50978">
    <property type="entry name" value="WD40 repeat-like"/>
    <property type="match status" value="1"/>
</dbReference>
<gene>
    <name evidence="6" type="primary">Wdr20_1</name>
    <name evidence="6" type="ORF">GTO95_0005384</name>
</gene>
<dbReference type="InterPro" id="IPR051362">
    <property type="entry name" value="WD_repeat_creC_regulators"/>
</dbReference>
<feature type="compositionally biased region" description="Low complexity" evidence="4">
    <location>
        <begin position="358"/>
        <end position="369"/>
    </location>
</feature>
<dbReference type="SMART" id="SM00320">
    <property type="entry name" value="WD40"/>
    <property type="match status" value="5"/>
</dbReference>
<dbReference type="GO" id="GO:0016020">
    <property type="term" value="C:membrane"/>
    <property type="evidence" value="ECO:0007669"/>
    <property type="project" value="InterPro"/>
</dbReference>
<protein>
    <submittedName>
        <fullName evidence="6">WDR20 protein</fullName>
    </submittedName>
</protein>
<dbReference type="Proteomes" id="UP000736164">
    <property type="component" value="Unassembled WGS sequence"/>
</dbReference>
<keyword evidence="5" id="KW-0472">Membrane</keyword>
<dbReference type="InterPro" id="IPR015943">
    <property type="entry name" value="WD40/YVTN_repeat-like_dom_sf"/>
</dbReference>
<feature type="transmembrane region" description="Helical" evidence="5">
    <location>
        <begin position="592"/>
        <end position="614"/>
    </location>
</feature>